<reference evidence="1 2" key="1">
    <citation type="journal article" date="2024" name="Plant Biotechnol. J.">
        <title>Genome and CRISPR/Cas9 system of a widespread forest tree (Populus alba) in the world.</title>
        <authorList>
            <person name="Liu Y.J."/>
            <person name="Jiang P.F."/>
            <person name="Han X.M."/>
            <person name="Li X.Y."/>
            <person name="Wang H.M."/>
            <person name="Wang Y.J."/>
            <person name="Wang X.X."/>
            <person name="Zeng Q.Y."/>
        </authorList>
    </citation>
    <scope>NUCLEOTIDE SEQUENCE [LARGE SCALE GENOMIC DNA]</scope>
    <source>
        <strain evidence="2">cv. PAL-ZL1</strain>
    </source>
</reference>
<dbReference type="Proteomes" id="UP000309997">
    <property type="component" value="Unassembled WGS sequence"/>
</dbReference>
<comment type="caution">
    <text evidence="1">The sequence shown here is derived from an EMBL/GenBank/DDBJ whole genome shotgun (WGS) entry which is preliminary data.</text>
</comment>
<proteinExistence type="predicted"/>
<sequence length="925" mass="100506">MAESEKKTSSSIDPKEKKSLFDVDIGNEFLGSWKSMPAMDDDKMDFGFDTVSSGKKKAFNFGNLDMNFDLGCDFGKLSSFKVDMSDLDFPISSKKAAKSKDTSEGESPMGNSQRKKDSFSFSFDFNELDNFDFGSTLKKDEKTSLKNLDIDGVVSDRSVRQGSMVNQARGSDAVLDDGQTEKPPASESVPTSKAETILGGGGGDSSLSVILPSISGMKEDTVVSHRPRTSTEKSISATAEETDRQSSSPERTVPAEPYALQTTQILAVQSLSKNDSTQDIVSNVEIEIGSPMTDVDVESGAEQILNGRTVDGTDPSHESAQPNNSDSLHLTGSDNNGGESKRTDGGTPIDNTVEAEPMPDDSDFETSSIRSLSGTAPQENNTSKDIRNSASKLLVTLASQSVVDKMTIIKEKESRGVCSKIFRRSAEPEPQLHHPSSEGVEVSSYGSKGISSLQLIHPEIGKRQGFTTIDAHLGRKLVGDSKSAFRELSKGEPTLLGSEKNVKTLCNIRESINYDGGQKGSKPVVAPRTLADKEVPKRNPPGIGSKMNINDLHNFGCGVNPSGLSGKTTKSNTQTSENSRIAVSSMGLLQNSKIISAEGLQAVKKTPDLSSMKNSKTMGENNGPNATRERDTSFFRNSEKNMEVKGNKASKSVLPLSNAEKNTPLITSLKRKTNEALNTDIVPSKPLKRLSLTPRESRNFKESPKSMVEDQVCDQGNQGARVTPTVLFDHPSGLQITEEVNMKDVEISVAAENDGNVEKAEAYAKELEDICKMLKKKHEEAKEIMVRAVVANNSLLMLNHPIPASPLSSPPLSRYPLPMAVLFLSQDDNKENIPPFFPKQATLITKSKSPLPTSNKRRVRRALEDITALFNPEIYSTSALDNRIYIFHSLPSACKVRSGKRRAEDGVDPTCKKTTQLLHSSKNFR</sequence>
<evidence type="ECO:0000313" key="2">
    <source>
        <dbReference type="Proteomes" id="UP000309997"/>
    </source>
</evidence>
<dbReference type="EMBL" id="RCHU02000011">
    <property type="protein sequence ID" value="KAL3576162.1"/>
    <property type="molecule type" value="Genomic_DNA"/>
</dbReference>
<name>A0ACC4BC70_POPAL</name>
<organism evidence="1 2">
    <name type="scientific">Populus alba</name>
    <name type="common">White poplar</name>
    <dbReference type="NCBI Taxonomy" id="43335"/>
    <lineage>
        <taxon>Eukaryota</taxon>
        <taxon>Viridiplantae</taxon>
        <taxon>Streptophyta</taxon>
        <taxon>Embryophyta</taxon>
        <taxon>Tracheophyta</taxon>
        <taxon>Spermatophyta</taxon>
        <taxon>Magnoliopsida</taxon>
        <taxon>eudicotyledons</taxon>
        <taxon>Gunneridae</taxon>
        <taxon>Pentapetalae</taxon>
        <taxon>rosids</taxon>
        <taxon>fabids</taxon>
        <taxon>Malpighiales</taxon>
        <taxon>Salicaceae</taxon>
        <taxon>Saliceae</taxon>
        <taxon>Populus</taxon>
    </lineage>
</organism>
<gene>
    <name evidence="1" type="ORF">D5086_021445</name>
</gene>
<protein>
    <submittedName>
        <fullName evidence="1">Uncharacterized protein</fullName>
    </submittedName>
</protein>
<accession>A0ACC4BC70</accession>
<keyword evidence="2" id="KW-1185">Reference proteome</keyword>
<evidence type="ECO:0000313" key="1">
    <source>
        <dbReference type="EMBL" id="KAL3576162.1"/>
    </source>
</evidence>